<evidence type="ECO:0000313" key="3">
    <source>
        <dbReference type="Proteomes" id="UP000242287"/>
    </source>
</evidence>
<dbReference type="InterPro" id="IPR052626">
    <property type="entry name" value="SWT1_Regulator"/>
</dbReference>
<sequence length="373" mass="42585">MVSKEPASYPSSLFIMLDTNILLHQFDVVVQFVEDVEREKLPITIIIPGIVISELDGQKNRDGLGWFARRASAWLLKKFKERKSVRGQANEETCKASGNWRIQEAGGRYDVNRINDNLILDCCLYFKRLGKTFLCTGDKNLCNDCEPNNISTISPTRRWDSRNIISTIYGPGAVDVSRFAPYHISYRDPTSGLIRLVDESTTVDGNDDDKMMVDDDTSIGLTPEILRPSHALDLLHTQVVEHFTRLLIELVGRVGGVELQKDKRMAASRHAPAWQRTDRPYTRWDAAECLEYLGDMRRAIQINPRLEVFLSLPYRTRGARRGQDWSRKDWFVAMEGLGEVGRIWDEETIVESLEMLSPHLSSIFALRLRPTGI</sequence>
<dbReference type="OrthoDB" id="2017974at2759"/>
<dbReference type="GO" id="GO:0005634">
    <property type="term" value="C:nucleus"/>
    <property type="evidence" value="ECO:0007669"/>
    <property type="project" value="TreeGrafter"/>
</dbReference>
<dbReference type="EMBL" id="KZ301977">
    <property type="protein sequence ID" value="PFH52817.1"/>
    <property type="molecule type" value="Genomic_DNA"/>
</dbReference>
<dbReference type="CDD" id="cd18727">
    <property type="entry name" value="PIN_Swt1-like"/>
    <property type="match status" value="1"/>
</dbReference>
<dbReference type="Proteomes" id="UP000242287">
    <property type="component" value="Unassembled WGS sequence"/>
</dbReference>
<proteinExistence type="predicted"/>
<dbReference type="STRING" id="703135.A0A2A9NWU5"/>
<gene>
    <name evidence="2" type="ORF">AMATHDRAFT_139261</name>
</gene>
<dbReference type="InterPro" id="IPR002716">
    <property type="entry name" value="PIN_dom"/>
</dbReference>
<dbReference type="Pfam" id="PF13638">
    <property type="entry name" value="PIN_4"/>
    <property type="match status" value="1"/>
</dbReference>
<dbReference type="InterPro" id="IPR029060">
    <property type="entry name" value="PIN-like_dom_sf"/>
</dbReference>
<reference evidence="2 3" key="1">
    <citation type="submission" date="2014-02" db="EMBL/GenBank/DDBJ databases">
        <title>Transposable element dynamics among asymbiotic and ectomycorrhizal Amanita fungi.</title>
        <authorList>
            <consortium name="DOE Joint Genome Institute"/>
            <person name="Hess J."/>
            <person name="Skrede I."/>
            <person name="Wolfe B."/>
            <person name="LaButti K."/>
            <person name="Ohm R.A."/>
            <person name="Grigoriev I.V."/>
            <person name="Pringle A."/>
        </authorList>
    </citation>
    <scope>NUCLEOTIDE SEQUENCE [LARGE SCALE GENOMIC DNA]</scope>
    <source>
        <strain evidence="2 3">SKay4041</strain>
    </source>
</reference>
<dbReference type="AlphaFoldDB" id="A0A2A9NWU5"/>
<feature type="domain" description="PIN" evidence="1">
    <location>
        <begin position="13"/>
        <end position="143"/>
    </location>
</feature>
<name>A0A2A9NWU5_9AGAR</name>
<keyword evidence="3" id="KW-1185">Reference proteome</keyword>
<accession>A0A2A9NWU5</accession>
<evidence type="ECO:0000259" key="1">
    <source>
        <dbReference type="SMART" id="SM00670"/>
    </source>
</evidence>
<dbReference type="PANTHER" id="PTHR16161">
    <property type="entry name" value="TRANSCRIPTIONAL PROTEIN SWT1"/>
    <property type="match status" value="1"/>
</dbReference>
<dbReference type="PANTHER" id="PTHR16161:SF0">
    <property type="entry name" value="TRANSCRIPTIONAL PROTEIN SWT1"/>
    <property type="match status" value="1"/>
</dbReference>
<dbReference type="Gene3D" id="3.40.50.1010">
    <property type="entry name" value="5'-nuclease"/>
    <property type="match status" value="1"/>
</dbReference>
<dbReference type="SUPFAM" id="SSF88723">
    <property type="entry name" value="PIN domain-like"/>
    <property type="match status" value="1"/>
</dbReference>
<organism evidence="2 3">
    <name type="scientific">Amanita thiersii Skay4041</name>
    <dbReference type="NCBI Taxonomy" id="703135"/>
    <lineage>
        <taxon>Eukaryota</taxon>
        <taxon>Fungi</taxon>
        <taxon>Dikarya</taxon>
        <taxon>Basidiomycota</taxon>
        <taxon>Agaricomycotina</taxon>
        <taxon>Agaricomycetes</taxon>
        <taxon>Agaricomycetidae</taxon>
        <taxon>Agaricales</taxon>
        <taxon>Pluteineae</taxon>
        <taxon>Amanitaceae</taxon>
        <taxon>Amanita</taxon>
    </lineage>
</organism>
<dbReference type="GO" id="GO:0004540">
    <property type="term" value="F:RNA nuclease activity"/>
    <property type="evidence" value="ECO:0007669"/>
    <property type="project" value="UniProtKB-ARBA"/>
</dbReference>
<protein>
    <recommendedName>
        <fullName evidence="1">PIN domain-containing protein</fullName>
    </recommendedName>
</protein>
<dbReference type="SMART" id="SM00670">
    <property type="entry name" value="PINc"/>
    <property type="match status" value="1"/>
</dbReference>
<evidence type="ECO:0000313" key="2">
    <source>
        <dbReference type="EMBL" id="PFH52817.1"/>
    </source>
</evidence>